<dbReference type="AlphaFoldDB" id="A0A8J6GF33"/>
<reference evidence="9" key="1">
    <citation type="submission" date="2020-03" db="EMBL/GenBank/DDBJ databases">
        <title>Studies in the Genomics of Life Span.</title>
        <authorList>
            <person name="Glass D."/>
        </authorList>
    </citation>
    <scope>NUCLEOTIDE SEQUENCE</scope>
    <source>
        <strain evidence="9">LTLLF</strain>
        <tissue evidence="9">Muscle</tissue>
    </source>
</reference>
<evidence type="ECO:0000256" key="4">
    <source>
        <dbReference type="ARBA" id="ARBA00023180"/>
    </source>
</evidence>
<evidence type="ECO:0000256" key="5">
    <source>
        <dbReference type="ARBA" id="ARBA00023319"/>
    </source>
</evidence>
<dbReference type="SMART" id="SM00409">
    <property type="entry name" value="IG"/>
    <property type="match status" value="2"/>
</dbReference>
<dbReference type="FunFam" id="2.60.40.10:FF:000033">
    <property type="entry name" value="Killer cell immunoglobulin-like receptor"/>
    <property type="match status" value="1"/>
</dbReference>
<sequence length="516" mass="56703">MSLLAAGLLLLGKMSWGLEPLGQLWYRWKLTDSVPTGFFLGPASDAATNVLKDNTGNKLLPRPRLSVEPVSWITPGLSTFLMCQVPLPNVAFLLKREGDIGFPEVAETNGFLELAGPDGFLGTAKARKGDKERATFLVHKPGTYSCSYLIHTSAVPSAPSDTVTIKEYVIPPPPVLTSSGSVTVILLEKAHRTLVCEAPLLDVEFQLRQGEHKLKLPSISTSPEQVKFYLKRSDLGDQSPFTCHYRLHRNTAWSKDSEPVELMWSDETLPAPVLTAEPSNQTTESDLMVQFRCTAPKAGLRFGLHREDPDESILLQTLRTAGNEAVFQLHNVSAKDSADYSCIYMELAPPFSGSAPSEFVELTVNGPPPPPKLQALWTGKVPAGSDVVLRCQSKVPGVIMELLRGGKIIPYRIYKITSSWSDLELPLVGPQHTGNYTCRYTSWNPDPFHSEPSNPVELIVEASKPLGMQSYVTVLSPTVKTKEPEETEQNRLTRVDSSKRGAERGKPCLLTRTLGD</sequence>
<organism evidence="9 10">
    <name type="scientific">Microtus ochrogaster</name>
    <name type="common">Prairie vole</name>
    <dbReference type="NCBI Taxonomy" id="79684"/>
    <lineage>
        <taxon>Eukaryota</taxon>
        <taxon>Metazoa</taxon>
        <taxon>Chordata</taxon>
        <taxon>Craniata</taxon>
        <taxon>Vertebrata</taxon>
        <taxon>Euteleostomi</taxon>
        <taxon>Mammalia</taxon>
        <taxon>Eutheria</taxon>
        <taxon>Euarchontoglires</taxon>
        <taxon>Glires</taxon>
        <taxon>Rodentia</taxon>
        <taxon>Myomorpha</taxon>
        <taxon>Muroidea</taxon>
        <taxon>Cricetidae</taxon>
        <taxon>Arvicolinae</taxon>
        <taxon>Microtus</taxon>
    </lineage>
</organism>
<keyword evidence="2" id="KW-0677">Repeat</keyword>
<dbReference type="InterPro" id="IPR050412">
    <property type="entry name" value="Ig-like_Receptors_ImmuneReg"/>
</dbReference>
<dbReference type="PANTHER" id="PTHR11738">
    <property type="entry name" value="MHC CLASS I NK CELL RECEPTOR"/>
    <property type="match status" value="1"/>
</dbReference>
<keyword evidence="1 7" id="KW-0732">Signal</keyword>
<proteinExistence type="predicted"/>
<evidence type="ECO:0000256" key="1">
    <source>
        <dbReference type="ARBA" id="ARBA00022729"/>
    </source>
</evidence>
<evidence type="ECO:0000256" key="3">
    <source>
        <dbReference type="ARBA" id="ARBA00023157"/>
    </source>
</evidence>
<dbReference type="SUPFAM" id="SSF48726">
    <property type="entry name" value="Immunoglobulin"/>
    <property type="match status" value="4"/>
</dbReference>
<protein>
    <submittedName>
        <fullName evidence="9">Alpha-1B-glycoprotein</fullName>
    </submittedName>
</protein>
<dbReference type="FunFam" id="2.60.40.10:FF:000049">
    <property type="entry name" value="Leukocyte immunoglobulin-like receptor subfamily B member 1"/>
    <property type="match status" value="1"/>
</dbReference>
<feature type="signal peptide" evidence="7">
    <location>
        <begin position="1"/>
        <end position="17"/>
    </location>
</feature>
<dbReference type="GO" id="GO:0005886">
    <property type="term" value="C:plasma membrane"/>
    <property type="evidence" value="ECO:0007669"/>
    <property type="project" value="TreeGrafter"/>
</dbReference>
<dbReference type="Proteomes" id="UP000710432">
    <property type="component" value="Unassembled WGS sequence"/>
</dbReference>
<evidence type="ECO:0000256" key="2">
    <source>
        <dbReference type="ARBA" id="ARBA00022737"/>
    </source>
</evidence>
<dbReference type="InterPro" id="IPR003599">
    <property type="entry name" value="Ig_sub"/>
</dbReference>
<dbReference type="InterPro" id="IPR013783">
    <property type="entry name" value="Ig-like_fold"/>
</dbReference>
<keyword evidence="3" id="KW-1015">Disulfide bond</keyword>
<evidence type="ECO:0000313" key="9">
    <source>
        <dbReference type="EMBL" id="KAH0509600.1"/>
    </source>
</evidence>
<dbReference type="EMBL" id="JAATJU010022800">
    <property type="protein sequence ID" value="KAH0509600.1"/>
    <property type="molecule type" value="Genomic_DNA"/>
</dbReference>
<name>A0A8J6GF33_MICOH</name>
<comment type="caution">
    <text evidence="9">The sequence shown here is derived from an EMBL/GenBank/DDBJ whole genome shotgun (WGS) entry which is preliminary data.</text>
</comment>
<accession>A0A8J6GF33</accession>
<dbReference type="InterPro" id="IPR036179">
    <property type="entry name" value="Ig-like_dom_sf"/>
</dbReference>
<dbReference type="GO" id="GO:0002764">
    <property type="term" value="P:immune response-regulating signaling pathway"/>
    <property type="evidence" value="ECO:0007669"/>
    <property type="project" value="TreeGrafter"/>
</dbReference>
<dbReference type="Gene3D" id="2.60.40.10">
    <property type="entry name" value="Immunoglobulins"/>
    <property type="match status" value="4"/>
</dbReference>
<dbReference type="PANTHER" id="PTHR11738:SF184">
    <property type="entry name" value="ALPHA-1B-GLYCOPROTEIN"/>
    <property type="match status" value="1"/>
</dbReference>
<dbReference type="PROSITE" id="PS50835">
    <property type="entry name" value="IG_LIKE"/>
    <property type="match status" value="1"/>
</dbReference>
<dbReference type="InterPro" id="IPR007110">
    <property type="entry name" value="Ig-like_dom"/>
</dbReference>
<gene>
    <name evidence="9" type="ORF">LTLLF_158240</name>
</gene>
<feature type="domain" description="Ig-like" evidence="8">
    <location>
        <begin position="217"/>
        <end position="363"/>
    </location>
</feature>
<evidence type="ECO:0000256" key="7">
    <source>
        <dbReference type="SAM" id="SignalP"/>
    </source>
</evidence>
<evidence type="ECO:0000256" key="6">
    <source>
        <dbReference type="SAM" id="MobiDB-lite"/>
    </source>
</evidence>
<keyword evidence="5" id="KW-0393">Immunoglobulin domain</keyword>
<feature type="chain" id="PRO_5035189215" evidence="7">
    <location>
        <begin position="18"/>
        <end position="516"/>
    </location>
</feature>
<evidence type="ECO:0000259" key="8">
    <source>
        <dbReference type="PROSITE" id="PS50835"/>
    </source>
</evidence>
<feature type="compositionally biased region" description="Basic and acidic residues" evidence="6">
    <location>
        <begin position="480"/>
        <end position="506"/>
    </location>
</feature>
<feature type="region of interest" description="Disordered" evidence="6">
    <location>
        <begin position="479"/>
        <end position="516"/>
    </location>
</feature>
<evidence type="ECO:0000313" key="10">
    <source>
        <dbReference type="Proteomes" id="UP000710432"/>
    </source>
</evidence>
<keyword evidence="4" id="KW-0325">Glycoprotein</keyword>